<organism evidence="9">
    <name type="scientific">Arcella intermedia</name>
    <dbReference type="NCBI Taxonomy" id="1963864"/>
    <lineage>
        <taxon>Eukaryota</taxon>
        <taxon>Amoebozoa</taxon>
        <taxon>Tubulinea</taxon>
        <taxon>Elardia</taxon>
        <taxon>Arcellinida</taxon>
        <taxon>Sphaerothecina</taxon>
        <taxon>Arcellidae</taxon>
        <taxon>Arcella</taxon>
    </lineage>
</organism>
<dbReference type="GO" id="GO:0000287">
    <property type="term" value="F:magnesium ion binding"/>
    <property type="evidence" value="ECO:0007669"/>
    <property type="project" value="InterPro"/>
</dbReference>
<reference evidence="9" key="1">
    <citation type="journal article" date="2020" name="J. Eukaryot. Microbiol.">
        <title>De novo Sequencing, Assembly and Annotation of the Transcriptome for the Free-Living Testate Amoeba Arcella intermedia.</title>
        <authorList>
            <person name="Ribeiro G.M."/>
            <person name="Porfirio-Sousa A.L."/>
            <person name="Maurer-Alcala X.X."/>
            <person name="Katz L.A."/>
            <person name="Lahr D.J.G."/>
        </authorList>
    </citation>
    <scope>NUCLEOTIDE SEQUENCE</scope>
</reference>
<dbReference type="InterPro" id="IPR023214">
    <property type="entry name" value="HAD_sf"/>
</dbReference>
<keyword evidence="6" id="KW-0378">Hydrolase</keyword>
<dbReference type="SUPFAM" id="SSF56784">
    <property type="entry name" value="HAD-like"/>
    <property type="match status" value="1"/>
</dbReference>
<dbReference type="EC" id="3.1.3.5" evidence="3"/>
<evidence type="ECO:0000256" key="8">
    <source>
        <dbReference type="ARBA" id="ARBA00023080"/>
    </source>
</evidence>
<dbReference type="AlphaFoldDB" id="A0A6B2LCX0"/>
<evidence type="ECO:0000256" key="1">
    <source>
        <dbReference type="ARBA" id="ARBA00000815"/>
    </source>
</evidence>
<dbReference type="PANTHER" id="PTHR13045">
    <property type="entry name" value="5'-NUCLEOTIDASE"/>
    <property type="match status" value="1"/>
</dbReference>
<dbReference type="Gene3D" id="1.10.150.340">
    <property type="entry name" value="Pyrimidine 5'-nucleotidase (UMPH-1), N-terminal domain"/>
    <property type="match status" value="1"/>
</dbReference>
<evidence type="ECO:0000256" key="5">
    <source>
        <dbReference type="ARBA" id="ARBA00022741"/>
    </source>
</evidence>
<dbReference type="GO" id="GO:0009117">
    <property type="term" value="P:nucleotide metabolic process"/>
    <property type="evidence" value="ECO:0007669"/>
    <property type="project" value="UniProtKB-KW"/>
</dbReference>
<dbReference type="Pfam" id="PF05822">
    <property type="entry name" value="UMPH-1"/>
    <property type="match status" value="1"/>
</dbReference>
<dbReference type="Gene3D" id="3.40.50.1000">
    <property type="entry name" value="HAD superfamily/HAD-like"/>
    <property type="match status" value="1"/>
</dbReference>
<evidence type="ECO:0000256" key="4">
    <source>
        <dbReference type="ARBA" id="ARBA00022723"/>
    </source>
</evidence>
<evidence type="ECO:0000256" key="6">
    <source>
        <dbReference type="ARBA" id="ARBA00022801"/>
    </source>
</evidence>
<keyword evidence="4" id="KW-0479">Metal-binding</keyword>
<dbReference type="PANTHER" id="PTHR13045:SF0">
    <property type="entry name" value="7-METHYLGUANOSINE PHOSPHATE-SPECIFIC 5'-NUCLEOTIDASE"/>
    <property type="match status" value="1"/>
</dbReference>
<keyword evidence="5" id="KW-0547">Nucleotide-binding</keyword>
<dbReference type="SFLD" id="SFLDS00003">
    <property type="entry name" value="Haloacid_Dehalogenase"/>
    <property type="match status" value="1"/>
</dbReference>
<accession>A0A6B2LCX0</accession>
<evidence type="ECO:0000313" key="9">
    <source>
        <dbReference type="EMBL" id="NDV34893.1"/>
    </source>
</evidence>
<dbReference type="GO" id="GO:0008253">
    <property type="term" value="F:5'-nucleotidase activity"/>
    <property type="evidence" value="ECO:0007669"/>
    <property type="project" value="UniProtKB-EC"/>
</dbReference>
<keyword evidence="8" id="KW-0546">Nucleotide metabolism</keyword>
<comment type="catalytic activity">
    <reaction evidence="1">
        <text>a ribonucleoside 5'-phosphate + H2O = a ribonucleoside + phosphate</text>
        <dbReference type="Rhea" id="RHEA:12484"/>
        <dbReference type="ChEBI" id="CHEBI:15377"/>
        <dbReference type="ChEBI" id="CHEBI:18254"/>
        <dbReference type="ChEBI" id="CHEBI:43474"/>
        <dbReference type="ChEBI" id="CHEBI:58043"/>
        <dbReference type="EC" id="3.1.3.5"/>
    </reaction>
</comment>
<evidence type="ECO:0000256" key="3">
    <source>
        <dbReference type="ARBA" id="ARBA00012643"/>
    </source>
</evidence>
<proteinExistence type="inferred from homology"/>
<name>A0A6B2LCX0_9EUKA</name>
<evidence type="ECO:0000256" key="2">
    <source>
        <dbReference type="ARBA" id="ARBA00008389"/>
    </source>
</evidence>
<dbReference type="SFLD" id="SFLDG01128">
    <property type="entry name" value="C1.4:_5'-Nucleotidase_Like"/>
    <property type="match status" value="1"/>
</dbReference>
<dbReference type="InterPro" id="IPR036412">
    <property type="entry name" value="HAD-like_sf"/>
</dbReference>
<sequence>MNNIQIVTDFDRTLTKAVVNGKPGACSYGVIENSGLLSADYHKKIKECYDYYFPIEIDPHKTIQEKVPFMVEWWVKANGALVNEKISVSLFDTMIPKANLGFRVGVHQFLEFTEKNSLPVLVFSAGVGDLIDKIFVYLEGRLHSNLHVISNRIITDSNGTITGWKDPMIHVFNKNEVALSHDSSSSWFESVSHRKNLILIGDSPGDVGMANGVVDPGEILKIGFFNFDDPVALEKYKTLFDVLILNDGSFKFVLDLLNDISAS</sequence>
<dbReference type="GO" id="GO:0000166">
    <property type="term" value="F:nucleotide binding"/>
    <property type="evidence" value="ECO:0007669"/>
    <property type="project" value="UniProtKB-KW"/>
</dbReference>
<comment type="similarity">
    <text evidence="2">Belongs to the pyrimidine 5'-nucleotidase family.</text>
</comment>
<protein>
    <recommendedName>
        <fullName evidence="3">5'-nucleotidase</fullName>
        <ecNumber evidence="3">3.1.3.5</ecNumber>
    </recommendedName>
</protein>
<dbReference type="GO" id="GO:0005737">
    <property type="term" value="C:cytoplasm"/>
    <property type="evidence" value="ECO:0007669"/>
    <property type="project" value="InterPro"/>
</dbReference>
<keyword evidence="7" id="KW-0460">Magnesium</keyword>
<dbReference type="InterPro" id="IPR006434">
    <property type="entry name" value="Pyrimidine_nucleotidase_eu"/>
</dbReference>
<dbReference type="EMBL" id="GIBP01005924">
    <property type="protein sequence ID" value="NDV34893.1"/>
    <property type="molecule type" value="Transcribed_RNA"/>
</dbReference>
<evidence type="ECO:0000256" key="7">
    <source>
        <dbReference type="ARBA" id="ARBA00022842"/>
    </source>
</evidence>
<dbReference type="FunFam" id="1.10.150.340:FF:000001">
    <property type="entry name" value="Cytosolic 5-nucleotidase 3-like"/>
    <property type="match status" value="1"/>
</dbReference>